<dbReference type="PIRSF" id="PIRSF006593">
    <property type="entry name" value="UCP006593"/>
    <property type="match status" value="1"/>
</dbReference>
<feature type="domain" description="Damage-control phosphatase ARMT1-like metal-binding" evidence="1">
    <location>
        <begin position="6"/>
        <end position="274"/>
    </location>
</feature>
<dbReference type="AlphaFoldDB" id="A0A347ZU37"/>
<dbReference type="InterPro" id="IPR036075">
    <property type="entry name" value="ARMT-1-like_metal-bd_sf"/>
</dbReference>
<dbReference type="InterPro" id="IPR014444">
    <property type="entry name" value="PH1575-like"/>
</dbReference>
<dbReference type="Gene3D" id="3.40.50.10880">
    <property type="entry name" value="Uncharacterised protein PF01937, DUF89, domain 3"/>
    <property type="match status" value="1"/>
</dbReference>
<dbReference type="SUPFAM" id="SSF111321">
    <property type="entry name" value="AF1104-like"/>
    <property type="match status" value="1"/>
</dbReference>
<reference evidence="2 3" key="1">
    <citation type="submission" date="2018-08" db="EMBL/GenBank/DDBJ databases">
        <title>Genomic Encyclopedia of Type Strains, Phase IV (KMG-IV): sequencing the most valuable type-strain genomes for metagenomic binning, comparative biology and taxonomic classification.</title>
        <authorList>
            <person name="Goeker M."/>
        </authorList>
    </citation>
    <scope>NUCLEOTIDE SEQUENCE [LARGE SCALE GENOMIC DNA]</scope>
    <source>
        <strain evidence="2 3">DSM 23923</strain>
    </source>
</reference>
<gene>
    <name evidence="2" type="ORF">DFR64_0457</name>
</gene>
<organism evidence="2 3">
    <name type="scientific">Pelolinea submarina</name>
    <dbReference type="NCBI Taxonomy" id="913107"/>
    <lineage>
        <taxon>Bacteria</taxon>
        <taxon>Bacillati</taxon>
        <taxon>Chloroflexota</taxon>
        <taxon>Anaerolineae</taxon>
        <taxon>Anaerolineales</taxon>
        <taxon>Anaerolineaceae</taxon>
        <taxon>Pelolinea</taxon>
    </lineage>
</organism>
<dbReference type="InterPro" id="IPR002791">
    <property type="entry name" value="ARMT1-like_metal-bd"/>
</dbReference>
<dbReference type="OrthoDB" id="9796465at2"/>
<dbReference type="EMBL" id="QUMS01000001">
    <property type="protein sequence ID" value="REG10598.1"/>
    <property type="molecule type" value="Genomic_DNA"/>
</dbReference>
<protein>
    <recommendedName>
        <fullName evidence="1">Damage-control phosphatase ARMT1-like metal-binding domain-containing protein</fullName>
    </recommendedName>
</protein>
<evidence type="ECO:0000313" key="2">
    <source>
        <dbReference type="EMBL" id="REG10598.1"/>
    </source>
</evidence>
<accession>A0A347ZU37</accession>
<evidence type="ECO:0000313" key="3">
    <source>
        <dbReference type="Proteomes" id="UP000256388"/>
    </source>
</evidence>
<keyword evidence="3" id="KW-1185">Reference proteome</keyword>
<evidence type="ECO:0000259" key="1">
    <source>
        <dbReference type="Pfam" id="PF01937"/>
    </source>
</evidence>
<dbReference type="Gene3D" id="1.10.285.20">
    <property type="entry name" value="Uncharacterised protein PF01937, DUF89, domain 2"/>
    <property type="match status" value="1"/>
</dbReference>
<dbReference type="Proteomes" id="UP000256388">
    <property type="component" value="Unassembled WGS sequence"/>
</dbReference>
<proteinExistence type="predicted"/>
<dbReference type="Pfam" id="PF01937">
    <property type="entry name" value="ARMT1-like_dom"/>
    <property type="match status" value="1"/>
</dbReference>
<comment type="caution">
    <text evidence="2">The sequence shown here is derived from an EMBL/GenBank/DDBJ whole genome shotgun (WGS) entry which is preliminary data.</text>
</comment>
<name>A0A347ZU37_9CHLR</name>
<sequence>MKFSLDCYPCAVRQTLSAIRRTGMEESEQVNAMQRILQCLIEMRPGAAAPEITAQAHALLREMTGIEDIYQSDKEKSTQEALALYPKWKEVVLHSSDPLESAVRLAIAGNIIDFGPLDSYDLEATIQRVMTQPFAVNDLEALRIAIDEVDEILYLADNAGETVFDRILIESIGKPVVYAVKDAPILNDALIADAHDAGLEGVATVISCGARYPGTLLSYCSSEFVERFRQAQLIISKGMGNYEALSAEEAAIFFLLQVKCDMVGTDLGVPKGSIVVKKA</sequence>
<dbReference type="RefSeq" id="WP_116223766.1">
    <property type="nucleotide sequence ID" value="NZ_AP018437.1"/>
</dbReference>